<dbReference type="InParanoid" id="M7X898"/>
<dbReference type="EMBL" id="AMZY02000026">
    <property type="protein sequence ID" value="EMS30938.1"/>
    <property type="molecule type" value="Genomic_DNA"/>
</dbReference>
<accession>M7X898</accession>
<organism evidence="1 2">
    <name type="scientific">Mariniradius saccharolyticus AK6</name>
    <dbReference type="NCBI Taxonomy" id="1239962"/>
    <lineage>
        <taxon>Bacteria</taxon>
        <taxon>Pseudomonadati</taxon>
        <taxon>Bacteroidota</taxon>
        <taxon>Cytophagia</taxon>
        <taxon>Cytophagales</taxon>
        <taxon>Cyclobacteriaceae</taxon>
        <taxon>Mariniradius</taxon>
    </lineage>
</organism>
<evidence type="ECO:0000313" key="1">
    <source>
        <dbReference type="EMBL" id="EMS30938.1"/>
    </source>
</evidence>
<reference evidence="1" key="1">
    <citation type="submission" date="2013-01" db="EMBL/GenBank/DDBJ databases">
        <title>Genome assembly of Mariniradius saccharolyticus AK6.</title>
        <authorList>
            <person name="Vaidya B."/>
            <person name="Khatri I."/>
            <person name="Tanuku N.R.S."/>
            <person name="Subramanian S."/>
            <person name="Pinnaka A."/>
        </authorList>
    </citation>
    <scope>NUCLEOTIDE SEQUENCE [LARGE SCALE GENOMIC DNA]</scope>
    <source>
        <strain evidence="1">AK6</strain>
    </source>
</reference>
<keyword evidence="2" id="KW-1185">Reference proteome</keyword>
<sequence>MIAIIFFIHRMFFSPLSHHAGREVCPLQAAVPDLPLSEN</sequence>
<comment type="caution">
    <text evidence="1">The sequence shown here is derived from an EMBL/GenBank/DDBJ whole genome shotgun (WGS) entry which is preliminary data.</text>
</comment>
<dbReference type="AlphaFoldDB" id="M7X898"/>
<proteinExistence type="predicted"/>
<protein>
    <submittedName>
        <fullName evidence="1">Uncharacterized protein</fullName>
    </submittedName>
</protein>
<dbReference type="Proteomes" id="UP000010953">
    <property type="component" value="Unassembled WGS sequence"/>
</dbReference>
<gene>
    <name evidence="1" type="ORF">C943_02726</name>
</gene>
<evidence type="ECO:0000313" key="2">
    <source>
        <dbReference type="Proteomes" id="UP000010953"/>
    </source>
</evidence>
<name>M7X898_9BACT</name>